<dbReference type="InterPro" id="IPR003593">
    <property type="entry name" value="AAA+_ATPase"/>
</dbReference>
<proteinExistence type="inferred from homology"/>
<dbReference type="PANTHER" id="PTHR43776">
    <property type="entry name" value="TRANSPORT ATP-BINDING PROTEIN"/>
    <property type="match status" value="1"/>
</dbReference>
<dbReference type="Proteomes" id="UP001596481">
    <property type="component" value="Unassembled WGS sequence"/>
</dbReference>
<dbReference type="RefSeq" id="WP_390222487.1">
    <property type="nucleotide sequence ID" value="NZ_JBHTAA010000002.1"/>
</dbReference>
<comment type="caution">
    <text evidence="6">The sequence shown here is derived from an EMBL/GenBank/DDBJ whole genome shotgun (WGS) entry which is preliminary data.</text>
</comment>
<organism evidence="6 7">
    <name type="scientific">Haloferax namakaokahaiae</name>
    <dbReference type="NCBI Taxonomy" id="1748331"/>
    <lineage>
        <taxon>Archaea</taxon>
        <taxon>Methanobacteriati</taxon>
        <taxon>Methanobacteriota</taxon>
        <taxon>Stenosarchaea group</taxon>
        <taxon>Halobacteria</taxon>
        <taxon>Halobacteriales</taxon>
        <taxon>Haloferacaceae</taxon>
        <taxon>Haloferax</taxon>
    </lineage>
</organism>
<dbReference type="Pfam" id="PF00005">
    <property type="entry name" value="ABC_tran"/>
    <property type="match status" value="1"/>
</dbReference>
<keyword evidence="7" id="KW-1185">Reference proteome</keyword>
<dbReference type="CDD" id="cd03257">
    <property type="entry name" value="ABC_NikE_OppD_transporters"/>
    <property type="match status" value="1"/>
</dbReference>
<dbReference type="SMART" id="SM00382">
    <property type="entry name" value="AAA"/>
    <property type="match status" value="1"/>
</dbReference>
<evidence type="ECO:0000259" key="5">
    <source>
        <dbReference type="PROSITE" id="PS50893"/>
    </source>
</evidence>
<name>A0ABD5ZD51_9EURY</name>
<dbReference type="NCBIfam" id="TIGR01727">
    <property type="entry name" value="oligo_HPY"/>
    <property type="match status" value="1"/>
</dbReference>
<keyword evidence="2" id="KW-0813">Transport</keyword>
<evidence type="ECO:0000256" key="4">
    <source>
        <dbReference type="ARBA" id="ARBA00022840"/>
    </source>
</evidence>
<reference evidence="6 7" key="1">
    <citation type="journal article" date="2019" name="Int. J. Syst. Evol. Microbiol.">
        <title>The Global Catalogue of Microorganisms (GCM) 10K type strain sequencing project: providing services to taxonomists for standard genome sequencing and annotation.</title>
        <authorList>
            <consortium name="The Broad Institute Genomics Platform"/>
            <consortium name="The Broad Institute Genome Sequencing Center for Infectious Disease"/>
            <person name="Wu L."/>
            <person name="Ma J."/>
        </authorList>
    </citation>
    <scope>NUCLEOTIDE SEQUENCE [LARGE SCALE GENOMIC DNA]</scope>
    <source>
        <strain evidence="6 7">DSM 29988</strain>
    </source>
</reference>
<dbReference type="PANTHER" id="PTHR43776:SF7">
    <property type="entry name" value="D,D-DIPEPTIDE TRANSPORT ATP-BINDING PROTEIN DDPF-RELATED"/>
    <property type="match status" value="1"/>
</dbReference>
<dbReference type="Pfam" id="PF08352">
    <property type="entry name" value="oligo_HPY"/>
    <property type="match status" value="1"/>
</dbReference>
<evidence type="ECO:0000256" key="2">
    <source>
        <dbReference type="ARBA" id="ARBA00022448"/>
    </source>
</evidence>
<comment type="similarity">
    <text evidence="1">Belongs to the ABC transporter superfamily.</text>
</comment>
<dbReference type="InterPro" id="IPR027417">
    <property type="entry name" value="P-loop_NTPase"/>
</dbReference>
<dbReference type="PROSITE" id="PS00211">
    <property type="entry name" value="ABC_TRANSPORTER_1"/>
    <property type="match status" value="1"/>
</dbReference>
<dbReference type="PROSITE" id="PS50893">
    <property type="entry name" value="ABC_TRANSPORTER_2"/>
    <property type="match status" value="1"/>
</dbReference>
<evidence type="ECO:0000313" key="6">
    <source>
        <dbReference type="EMBL" id="MFC7203151.1"/>
    </source>
</evidence>
<dbReference type="InterPro" id="IPR050319">
    <property type="entry name" value="ABC_transp_ATP-bind"/>
</dbReference>
<dbReference type="InterPro" id="IPR013563">
    <property type="entry name" value="Oligopep_ABC_C"/>
</dbReference>
<dbReference type="SUPFAM" id="SSF52540">
    <property type="entry name" value="P-loop containing nucleoside triphosphate hydrolases"/>
    <property type="match status" value="1"/>
</dbReference>
<dbReference type="EMBL" id="JBHTAA010000002">
    <property type="protein sequence ID" value="MFC7203151.1"/>
    <property type="molecule type" value="Genomic_DNA"/>
</dbReference>
<evidence type="ECO:0000256" key="1">
    <source>
        <dbReference type="ARBA" id="ARBA00005417"/>
    </source>
</evidence>
<feature type="domain" description="ABC transporter" evidence="5">
    <location>
        <begin position="8"/>
        <end position="272"/>
    </location>
</feature>
<keyword evidence="3" id="KW-0547">Nucleotide-binding</keyword>
<gene>
    <name evidence="6" type="ORF">ACFQJC_06470</name>
</gene>
<dbReference type="GO" id="GO:0055085">
    <property type="term" value="P:transmembrane transport"/>
    <property type="evidence" value="ECO:0007669"/>
    <property type="project" value="UniProtKB-ARBA"/>
</dbReference>
<dbReference type="InterPro" id="IPR017871">
    <property type="entry name" value="ABC_transporter-like_CS"/>
</dbReference>
<dbReference type="GO" id="GO:0005524">
    <property type="term" value="F:ATP binding"/>
    <property type="evidence" value="ECO:0007669"/>
    <property type="project" value="UniProtKB-KW"/>
</dbReference>
<evidence type="ECO:0000256" key="3">
    <source>
        <dbReference type="ARBA" id="ARBA00022741"/>
    </source>
</evidence>
<sequence>MSSDDSVLSVDDVSVKFTNSGGLLDMFGEKETVRAVDGISLDIGENDVLTLIGESGCGKSTLGKTLIGAQKPTSGSITYRGQDIWEAKNGKNPAISFSEIRRSLQIIHQDPGSALNPNQRILTSLMLPLKKWNPNLGNEERKKRIYALLERVGLTPAEDFVQRFPHQLSGGEKQRVVLVRSLLLNPDVILADEAISALDVSLRVEMMDLMLELQDLFDTSYIFISHDLSNARYIAEKSGGRIAVMYLGRIVEVGPIEQVIGDPQHPYTQALKWATPNLYGEEDDDLPIRKIDIPDPTNRPSGCHFHPRCPKAREVCQREDPGQFDAGDGHGARCFRVDDTHEYWDSPSIVDD</sequence>
<evidence type="ECO:0000313" key="7">
    <source>
        <dbReference type="Proteomes" id="UP001596481"/>
    </source>
</evidence>
<keyword evidence="4 6" id="KW-0067">ATP-binding</keyword>
<protein>
    <submittedName>
        <fullName evidence="6">ABC transporter ATP-binding protein</fullName>
    </submittedName>
</protein>
<accession>A0ABD5ZD51</accession>
<dbReference type="Gene3D" id="3.40.50.300">
    <property type="entry name" value="P-loop containing nucleotide triphosphate hydrolases"/>
    <property type="match status" value="1"/>
</dbReference>
<dbReference type="AlphaFoldDB" id="A0ABD5ZD51"/>
<dbReference type="InterPro" id="IPR003439">
    <property type="entry name" value="ABC_transporter-like_ATP-bd"/>
</dbReference>